<gene>
    <name evidence="1" type="ORF">CF651_31205</name>
</gene>
<proteinExistence type="predicted"/>
<accession>A0A229UGA8</accession>
<protein>
    <submittedName>
        <fullName evidence="1">Uncharacterized protein</fullName>
    </submittedName>
</protein>
<dbReference type="RefSeq" id="WP_094018773.1">
    <property type="nucleotide sequence ID" value="NZ_NMQW01000077.1"/>
</dbReference>
<evidence type="ECO:0000313" key="1">
    <source>
        <dbReference type="EMBL" id="OXM82380.1"/>
    </source>
</evidence>
<dbReference type="EMBL" id="NMQW01000077">
    <property type="protein sequence ID" value="OXM82380.1"/>
    <property type="molecule type" value="Genomic_DNA"/>
</dbReference>
<dbReference type="AlphaFoldDB" id="A0A229UGA8"/>
<comment type="caution">
    <text evidence="1">The sequence shown here is derived from an EMBL/GenBank/DDBJ whole genome shotgun (WGS) entry which is preliminary data.</text>
</comment>
<organism evidence="1 2">
    <name type="scientific">Paenibacillus rigui</name>
    <dbReference type="NCBI Taxonomy" id="554312"/>
    <lineage>
        <taxon>Bacteria</taxon>
        <taxon>Bacillati</taxon>
        <taxon>Bacillota</taxon>
        <taxon>Bacilli</taxon>
        <taxon>Bacillales</taxon>
        <taxon>Paenibacillaceae</taxon>
        <taxon>Paenibacillus</taxon>
    </lineage>
</organism>
<sequence>MLTCHHRRFSGASSSAALPLSVELTPEEAMGQHAFHPWDMIVDTSRIRDELNYRPIFPSFYTAGDAGAL</sequence>
<dbReference type="Proteomes" id="UP000215509">
    <property type="component" value="Unassembled WGS sequence"/>
</dbReference>
<reference evidence="1 2" key="1">
    <citation type="submission" date="2017-07" db="EMBL/GenBank/DDBJ databases">
        <title>Genome sequencing and assembly of Paenibacillus rigui.</title>
        <authorList>
            <person name="Mayilraj S."/>
        </authorList>
    </citation>
    <scope>NUCLEOTIDE SEQUENCE [LARGE SCALE GENOMIC DNA]</scope>
    <source>
        <strain evidence="1 2">JCM 16352</strain>
    </source>
</reference>
<name>A0A229UGA8_9BACL</name>
<keyword evidence="2" id="KW-1185">Reference proteome</keyword>
<evidence type="ECO:0000313" key="2">
    <source>
        <dbReference type="Proteomes" id="UP000215509"/>
    </source>
</evidence>